<evidence type="ECO:0000259" key="5">
    <source>
        <dbReference type="Pfam" id="PF17954"/>
    </source>
</evidence>
<dbReference type="PANTHER" id="PTHR43212">
    <property type="entry name" value="QUERCETIN 2,3-DIOXYGENASE"/>
    <property type="match status" value="1"/>
</dbReference>
<comment type="similarity">
    <text evidence="1 3">Belongs to the pirin family.</text>
</comment>
<keyword evidence="7" id="KW-1185">Reference proteome</keyword>
<feature type="binding site" evidence="2">
    <location>
        <position position="103"/>
    </location>
    <ligand>
        <name>Fe cation</name>
        <dbReference type="ChEBI" id="CHEBI:24875"/>
    </ligand>
</feature>
<name>A0A0D6JD00_9HYPH</name>
<dbReference type="Pfam" id="PF17954">
    <property type="entry name" value="Pirin_C_2"/>
    <property type="match status" value="1"/>
</dbReference>
<dbReference type="InterPro" id="IPR012093">
    <property type="entry name" value="Pirin"/>
</dbReference>
<proteinExistence type="inferred from homology"/>
<feature type="domain" description="Quercetin 2,3-dioxygenase C-terminal cupin" evidence="5">
    <location>
        <begin position="146"/>
        <end position="232"/>
    </location>
</feature>
<dbReference type="InterPro" id="IPR003829">
    <property type="entry name" value="Pirin_N_dom"/>
</dbReference>
<evidence type="ECO:0000259" key="4">
    <source>
        <dbReference type="Pfam" id="PF02678"/>
    </source>
</evidence>
<dbReference type="RefSeq" id="WP_046477070.1">
    <property type="nucleotide sequence ID" value="NZ_LN829119.1"/>
</dbReference>
<gene>
    <name evidence="6" type="ORF">YBN1229_v1_1021</name>
</gene>
<protein>
    <submittedName>
        <fullName evidence="6">Putative Quercetin 2,3-dioxygenase</fullName>
        <ecNumber evidence="6">1.13.11.24</ecNumber>
    </submittedName>
</protein>
<dbReference type="InterPro" id="IPR011051">
    <property type="entry name" value="RmlC_Cupin_sf"/>
</dbReference>
<evidence type="ECO:0000313" key="7">
    <source>
        <dbReference type="Proteomes" id="UP000033187"/>
    </source>
</evidence>
<dbReference type="CDD" id="cd02910">
    <property type="entry name" value="cupin_Yhhw_N"/>
    <property type="match status" value="1"/>
</dbReference>
<comment type="cofactor">
    <cofactor evidence="2">
        <name>Fe cation</name>
        <dbReference type="ChEBI" id="CHEBI:24875"/>
    </cofactor>
    <text evidence="2">Binds 1 Fe cation per subunit.</text>
</comment>
<dbReference type="GO" id="GO:0046872">
    <property type="term" value="F:metal ion binding"/>
    <property type="evidence" value="ECO:0007669"/>
    <property type="project" value="UniProtKB-KW"/>
</dbReference>
<dbReference type="SUPFAM" id="SSF51182">
    <property type="entry name" value="RmlC-like cupins"/>
    <property type="match status" value="1"/>
</dbReference>
<dbReference type="PIRSF" id="PIRSF006232">
    <property type="entry name" value="Pirin"/>
    <property type="match status" value="1"/>
</dbReference>
<dbReference type="Proteomes" id="UP000033187">
    <property type="component" value="Chromosome 1"/>
</dbReference>
<accession>A0A0D6JD00</accession>
<organism evidence="6 7">
    <name type="scientific">Candidatus Filomicrobium marinum</name>
    <dbReference type="NCBI Taxonomy" id="1608628"/>
    <lineage>
        <taxon>Bacteria</taxon>
        <taxon>Pseudomonadati</taxon>
        <taxon>Pseudomonadota</taxon>
        <taxon>Alphaproteobacteria</taxon>
        <taxon>Hyphomicrobiales</taxon>
        <taxon>Hyphomicrobiaceae</taxon>
        <taxon>Filomicrobium</taxon>
    </lineage>
</organism>
<dbReference type="EC" id="1.13.11.24" evidence="6"/>
<keyword evidence="6" id="KW-0223">Dioxygenase</keyword>
<keyword evidence="6" id="KW-0560">Oxidoreductase</keyword>
<feature type="binding site" evidence="2">
    <location>
        <position position="57"/>
    </location>
    <ligand>
        <name>Fe cation</name>
        <dbReference type="ChEBI" id="CHEBI:24875"/>
    </ligand>
</feature>
<dbReference type="PANTHER" id="PTHR43212:SF3">
    <property type="entry name" value="QUERCETIN 2,3-DIOXYGENASE"/>
    <property type="match status" value="1"/>
</dbReference>
<sequence>MLTLRRAEERGRANFGWLDSRHTFSFGHYHDPKHMGFGPLRVINDDRVAGGGGFPTHPHADMEIVSYVLDGALEHVDSLGTGSVIRPGDVQRMSAGTGIRHSEFNASADKQVHFLQIWIIPESRGLEPSYEQKNFSDDDKRGVLKLVGSGDGREGSVIIHRDVDLYATLPGKGGRITHEIARGRIGWVHIARGSASVNGEDLKAGDGAAIGQPGKIELTGTSDEAEILLFDMAI</sequence>
<dbReference type="Gene3D" id="2.60.120.10">
    <property type="entry name" value="Jelly Rolls"/>
    <property type="match status" value="2"/>
</dbReference>
<feature type="domain" description="Pirin N-terminal" evidence="4">
    <location>
        <begin position="10"/>
        <end position="119"/>
    </location>
</feature>
<keyword evidence="2" id="KW-0408">Iron</keyword>
<dbReference type="EMBL" id="LN829119">
    <property type="protein sequence ID" value="CPR16913.1"/>
    <property type="molecule type" value="Genomic_DNA"/>
</dbReference>
<evidence type="ECO:0000313" key="6">
    <source>
        <dbReference type="EMBL" id="CPR16913.1"/>
    </source>
</evidence>
<dbReference type="KEGG" id="fiy:BN1229_v1_1021"/>
<dbReference type="OrthoDB" id="9780903at2"/>
<feature type="binding site" evidence="2">
    <location>
        <position position="101"/>
    </location>
    <ligand>
        <name>Fe cation</name>
        <dbReference type="ChEBI" id="CHEBI:24875"/>
    </ligand>
</feature>
<dbReference type="InterPro" id="IPR041602">
    <property type="entry name" value="Quercetinase_C"/>
</dbReference>
<evidence type="ECO:0000256" key="1">
    <source>
        <dbReference type="ARBA" id="ARBA00008416"/>
    </source>
</evidence>
<dbReference type="AlphaFoldDB" id="A0A0D6JD00"/>
<evidence type="ECO:0000256" key="2">
    <source>
        <dbReference type="PIRSR" id="PIRSR006232-1"/>
    </source>
</evidence>
<evidence type="ECO:0000256" key="3">
    <source>
        <dbReference type="RuleBase" id="RU003457"/>
    </source>
</evidence>
<keyword evidence="2" id="KW-0479">Metal-binding</keyword>
<dbReference type="KEGG" id="fil:BN1229_v1_1017"/>
<dbReference type="GO" id="GO:0008127">
    <property type="term" value="F:quercetin 2,3-dioxygenase activity"/>
    <property type="evidence" value="ECO:0007669"/>
    <property type="project" value="UniProtKB-EC"/>
</dbReference>
<dbReference type="Pfam" id="PF02678">
    <property type="entry name" value="Pirin"/>
    <property type="match status" value="1"/>
</dbReference>
<reference evidence="7" key="1">
    <citation type="submission" date="2015-02" db="EMBL/GenBank/DDBJ databases">
        <authorList>
            <person name="Chooi Y.-H."/>
        </authorList>
    </citation>
    <scope>NUCLEOTIDE SEQUENCE [LARGE SCALE GENOMIC DNA]</scope>
    <source>
        <strain evidence="7">strain Y</strain>
    </source>
</reference>
<feature type="binding site" evidence="2">
    <location>
        <position position="59"/>
    </location>
    <ligand>
        <name>Fe cation</name>
        <dbReference type="ChEBI" id="CHEBI:24875"/>
    </ligand>
</feature>
<dbReference type="CDD" id="cd20311">
    <property type="entry name" value="cupin_Yhhw_C"/>
    <property type="match status" value="1"/>
</dbReference>
<dbReference type="InterPro" id="IPR014710">
    <property type="entry name" value="RmlC-like_jellyroll"/>
</dbReference>